<dbReference type="PROSITE" id="PS00071">
    <property type="entry name" value="GAPDH"/>
    <property type="match status" value="1"/>
</dbReference>
<gene>
    <name evidence="5" type="ORF">LCGC14_1380130</name>
    <name evidence="4" type="ORF">LCGC14_1554400</name>
</gene>
<dbReference type="InterPro" id="IPR006424">
    <property type="entry name" value="Glyceraldehyde-3-P_DH_1"/>
</dbReference>
<dbReference type="InterPro" id="IPR020831">
    <property type="entry name" value="GlycerAld/Erythrose_P_DH"/>
</dbReference>
<evidence type="ECO:0000259" key="3">
    <source>
        <dbReference type="SMART" id="SM00846"/>
    </source>
</evidence>
<dbReference type="InterPro" id="IPR020829">
    <property type="entry name" value="GlycerAld_3-P_DH_cat"/>
</dbReference>
<dbReference type="InterPro" id="IPR036291">
    <property type="entry name" value="NAD(P)-bd_dom_sf"/>
</dbReference>
<comment type="similarity">
    <text evidence="1">Belongs to the glyceraldehyde-3-phosphate dehydrogenase family.</text>
</comment>
<comment type="caution">
    <text evidence="4">The sequence shown here is derived from an EMBL/GenBank/DDBJ whole genome shotgun (WGS) entry which is preliminary data.</text>
</comment>
<protein>
    <recommendedName>
        <fullName evidence="3">Glyceraldehyde 3-phosphate dehydrogenase NAD(P) binding domain-containing protein</fullName>
    </recommendedName>
</protein>
<dbReference type="CDD" id="cd18126">
    <property type="entry name" value="GAPDH_I_C"/>
    <property type="match status" value="1"/>
</dbReference>
<dbReference type="Gene3D" id="3.30.360.10">
    <property type="entry name" value="Dihydrodipicolinate Reductase, domain 2"/>
    <property type="match status" value="1"/>
</dbReference>
<dbReference type="EMBL" id="LAZR01011928">
    <property type="protein sequence ID" value="KKM52933.1"/>
    <property type="molecule type" value="Genomic_DNA"/>
</dbReference>
<dbReference type="GO" id="GO:0051287">
    <property type="term" value="F:NAD binding"/>
    <property type="evidence" value="ECO:0007669"/>
    <property type="project" value="InterPro"/>
</dbReference>
<dbReference type="FunFam" id="3.30.360.10:FF:000002">
    <property type="entry name" value="Glyceraldehyde-3-phosphate dehydrogenase"/>
    <property type="match status" value="1"/>
</dbReference>
<dbReference type="Pfam" id="PF00044">
    <property type="entry name" value="Gp_dh_N"/>
    <property type="match status" value="1"/>
</dbReference>
<evidence type="ECO:0000313" key="4">
    <source>
        <dbReference type="EMBL" id="KKM52933.1"/>
    </source>
</evidence>
<keyword evidence="2" id="KW-0560">Oxidoreductase</keyword>
<dbReference type="NCBIfam" id="TIGR01534">
    <property type="entry name" value="GAPDH-I"/>
    <property type="match status" value="1"/>
</dbReference>
<dbReference type="SUPFAM" id="SSF55347">
    <property type="entry name" value="Glyceraldehyde-3-phosphate dehydrogenase-like, C-terminal domain"/>
    <property type="match status" value="1"/>
</dbReference>
<sequence>MVKRVAINGFGRIGRLFFRAAFINHPEIEIVSINDLFDPKYLAYSLKYDTVHKRFPGTVGSEPGALIVNGKKIPITAERDPANLPHASNDIDVVLESTGFFVKREGAQKHLDAGAKRVVISAPAVNPDITVVLGCNDDKITSDMKIISNASCTTNCLAPIVKVLHDNYKITKGIMTTIHGYTGQQRTVDTATSGDPIKMIRGRAAAQNIIPTSTGAAKAIGAVFPDLNGKLDGIAMRVPVPDGSCVDLKANVENAPSSAADVNAAMKAAAEGSLKGILEYTDDPIVSSDILGNPASSIFCSLWTKVIGDLVAVVSWYDNEMGYSNRLADLIVKKL</sequence>
<dbReference type="SUPFAM" id="SSF51735">
    <property type="entry name" value="NAD(P)-binding Rossmann-fold domains"/>
    <property type="match status" value="1"/>
</dbReference>
<dbReference type="PRINTS" id="PR00078">
    <property type="entry name" value="G3PDHDRGNASE"/>
</dbReference>
<feature type="domain" description="Glyceraldehyde 3-phosphate dehydrogenase NAD(P) binding" evidence="3">
    <location>
        <begin position="3"/>
        <end position="152"/>
    </location>
</feature>
<name>A0A0F9IPC9_9ZZZZ</name>
<dbReference type="GO" id="GO:0006006">
    <property type="term" value="P:glucose metabolic process"/>
    <property type="evidence" value="ECO:0007669"/>
    <property type="project" value="InterPro"/>
</dbReference>
<dbReference type="CDD" id="cd05214">
    <property type="entry name" value="GAPDH_I_N"/>
    <property type="match status" value="1"/>
</dbReference>
<evidence type="ECO:0000256" key="2">
    <source>
        <dbReference type="ARBA" id="ARBA00023002"/>
    </source>
</evidence>
<dbReference type="AlphaFoldDB" id="A0A0F9IPC9"/>
<dbReference type="Gene3D" id="3.40.50.720">
    <property type="entry name" value="NAD(P)-binding Rossmann-like Domain"/>
    <property type="match status" value="1"/>
</dbReference>
<evidence type="ECO:0000313" key="5">
    <source>
        <dbReference type="EMBL" id="KKM76437.1"/>
    </source>
</evidence>
<dbReference type="InterPro" id="IPR020828">
    <property type="entry name" value="GlycerAld_3-P_DH_NAD(P)-bd"/>
</dbReference>
<evidence type="ECO:0000256" key="1">
    <source>
        <dbReference type="ARBA" id="ARBA00007406"/>
    </source>
</evidence>
<dbReference type="InterPro" id="IPR020830">
    <property type="entry name" value="GlycerAld_3-P_DH_AS"/>
</dbReference>
<dbReference type="SMART" id="SM00846">
    <property type="entry name" value="Gp_dh_N"/>
    <property type="match status" value="1"/>
</dbReference>
<dbReference type="EMBL" id="LAZR01008809">
    <property type="protein sequence ID" value="KKM76437.1"/>
    <property type="molecule type" value="Genomic_DNA"/>
</dbReference>
<organism evidence="4">
    <name type="scientific">marine sediment metagenome</name>
    <dbReference type="NCBI Taxonomy" id="412755"/>
    <lineage>
        <taxon>unclassified sequences</taxon>
        <taxon>metagenomes</taxon>
        <taxon>ecological metagenomes</taxon>
    </lineage>
</organism>
<accession>A0A0F9IPC9</accession>
<dbReference type="FunFam" id="3.40.50.720:FF:000001">
    <property type="entry name" value="Glyceraldehyde-3-phosphate dehydrogenase"/>
    <property type="match status" value="1"/>
</dbReference>
<dbReference type="GO" id="GO:0050661">
    <property type="term" value="F:NADP binding"/>
    <property type="evidence" value="ECO:0007669"/>
    <property type="project" value="InterPro"/>
</dbReference>
<dbReference type="GO" id="GO:0016620">
    <property type="term" value="F:oxidoreductase activity, acting on the aldehyde or oxo group of donors, NAD or NADP as acceptor"/>
    <property type="evidence" value="ECO:0007669"/>
    <property type="project" value="InterPro"/>
</dbReference>
<dbReference type="PANTHER" id="PTHR43148">
    <property type="entry name" value="GLYCERALDEHYDE-3-PHOSPHATE DEHYDROGENASE 2"/>
    <property type="match status" value="1"/>
</dbReference>
<reference evidence="4" key="1">
    <citation type="journal article" date="2015" name="Nature">
        <title>Complex archaea that bridge the gap between prokaryotes and eukaryotes.</title>
        <authorList>
            <person name="Spang A."/>
            <person name="Saw J.H."/>
            <person name="Jorgensen S.L."/>
            <person name="Zaremba-Niedzwiedzka K."/>
            <person name="Martijn J."/>
            <person name="Lind A.E."/>
            <person name="van Eijk R."/>
            <person name="Schleper C."/>
            <person name="Guy L."/>
            <person name="Ettema T.J."/>
        </authorList>
    </citation>
    <scope>NUCLEOTIDE SEQUENCE</scope>
</reference>
<dbReference type="Pfam" id="PF02800">
    <property type="entry name" value="Gp_dh_C"/>
    <property type="match status" value="1"/>
</dbReference>
<proteinExistence type="inferred from homology"/>
<dbReference type="PIRSF" id="PIRSF000149">
    <property type="entry name" value="GAP_DH"/>
    <property type="match status" value="1"/>
</dbReference>